<proteinExistence type="predicted"/>
<evidence type="ECO:0000313" key="2">
    <source>
        <dbReference type="Proteomes" id="UP001234297"/>
    </source>
</evidence>
<dbReference type="Proteomes" id="UP001234297">
    <property type="component" value="Chromosome 2"/>
</dbReference>
<protein>
    <submittedName>
        <fullName evidence="1">Uncharacterized protein</fullName>
    </submittedName>
</protein>
<sequence length="492" mass="54879">MTDYRNVPSLVHPSLGIAALGMEAALGRKWSPISISLFLLLSFTIPWLVISHSTIRSLPGFPGPLPFHLETGYVGVGESNEDQLFYYFVESEGNPKEDPLVVWMSGGPGCSSLIALSMKNIGPLLFNYAEYDGNLPTLGLNPNSWTKVASIIFLDSPTWTGFSYSRGSKENKSGDRKATKEAHEFLRKWLIDHPQFLANPLYIGGDSYSGKTVPIIAQEISNGIEAGLQPTLNLKGYLIGNPATGTAFDSAGRIPFLHGMGIISDELYESTKKNCKGDFTHPGNQLCAKDLQIVQQFESELYDQHILEPNCPRASPKPKEMVGAGGRSLEENPEKILLPQPLPPFGCRSYIHLLAYYWANNDLVREILHVRKGRIGEWVRCNDEVPYEKDVKSSIEYHMNLTTRGYRALVYSGDHDLAIPFVGTQAWIRSLNFSIIDDWRSWHADGQVAGYTRTYANNLTFATVKGSGHEAPWYAPSQCFLMFSRWISHKPL</sequence>
<organism evidence="1 2">
    <name type="scientific">Persea americana</name>
    <name type="common">Avocado</name>
    <dbReference type="NCBI Taxonomy" id="3435"/>
    <lineage>
        <taxon>Eukaryota</taxon>
        <taxon>Viridiplantae</taxon>
        <taxon>Streptophyta</taxon>
        <taxon>Embryophyta</taxon>
        <taxon>Tracheophyta</taxon>
        <taxon>Spermatophyta</taxon>
        <taxon>Magnoliopsida</taxon>
        <taxon>Magnoliidae</taxon>
        <taxon>Laurales</taxon>
        <taxon>Lauraceae</taxon>
        <taxon>Persea</taxon>
    </lineage>
</organism>
<accession>A0ACC2MI62</accession>
<name>A0ACC2MI62_PERAE</name>
<gene>
    <name evidence="1" type="ORF">MRB53_007093</name>
</gene>
<comment type="caution">
    <text evidence="1">The sequence shown here is derived from an EMBL/GenBank/DDBJ whole genome shotgun (WGS) entry which is preliminary data.</text>
</comment>
<reference evidence="1 2" key="1">
    <citation type="journal article" date="2022" name="Hortic Res">
        <title>A haplotype resolved chromosomal level avocado genome allows analysis of novel avocado genes.</title>
        <authorList>
            <person name="Nath O."/>
            <person name="Fletcher S.J."/>
            <person name="Hayward A."/>
            <person name="Shaw L.M."/>
            <person name="Masouleh A.K."/>
            <person name="Furtado A."/>
            <person name="Henry R.J."/>
            <person name="Mitter N."/>
        </authorList>
    </citation>
    <scope>NUCLEOTIDE SEQUENCE [LARGE SCALE GENOMIC DNA]</scope>
    <source>
        <strain evidence="2">cv. Hass</strain>
    </source>
</reference>
<keyword evidence="2" id="KW-1185">Reference proteome</keyword>
<evidence type="ECO:0000313" key="1">
    <source>
        <dbReference type="EMBL" id="KAJ8645345.1"/>
    </source>
</evidence>
<dbReference type="EMBL" id="CM056810">
    <property type="protein sequence ID" value="KAJ8645345.1"/>
    <property type="molecule type" value="Genomic_DNA"/>
</dbReference>